<dbReference type="PANTHER" id="PTHR43735:SF3">
    <property type="entry name" value="FERROPTOSIS SUPPRESSOR PROTEIN 1"/>
    <property type="match status" value="1"/>
</dbReference>
<name>A0A2V4VKL3_9GAMM</name>
<dbReference type="Pfam" id="PF07992">
    <property type="entry name" value="Pyr_redox_2"/>
    <property type="match status" value="1"/>
</dbReference>
<organism evidence="7 8">
    <name type="scientific">Psychrobacter fozii</name>
    <dbReference type="NCBI Taxonomy" id="198480"/>
    <lineage>
        <taxon>Bacteria</taxon>
        <taxon>Pseudomonadati</taxon>
        <taxon>Pseudomonadota</taxon>
        <taxon>Gammaproteobacteria</taxon>
        <taxon>Moraxellales</taxon>
        <taxon>Moraxellaceae</taxon>
        <taxon>Psychrobacter</taxon>
    </lineage>
</organism>
<dbReference type="PRINTS" id="PR00368">
    <property type="entry name" value="FADPNR"/>
</dbReference>
<comment type="caution">
    <text evidence="7">The sequence shown here is derived from an EMBL/GenBank/DDBJ whole genome shotgun (WGS) entry which is preliminary data.</text>
</comment>
<dbReference type="SUPFAM" id="SSF51905">
    <property type="entry name" value="FAD/NAD(P)-binding domain"/>
    <property type="match status" value="1"/>
</dbReference>
<proteinExistence type="inferred from homology"/>
<keyword evidence="3" id="KW-0274">FAD</keyword>
<evidence type="ECO:0000256" key="4">
    <source>
        <dbReference type="ARBA" id="ARBA00023002"/>
    </source>
</evidence>
<sequence>MTKKIIIVGGGYLGAELAKSLENHLDVTLIEQRKAFVHAPAMIRAIVNPTLLDRALMPYDNLLSVGKVLHGKVTSVDESGVTLMDGIRVDADYIVISTGSTNGAAFKPAGDSIDDFRAVITGLHAKLKAASSVAIVGAGTVGSEMAGEISYGMPDKHVTLISSEASLFLQMPPKFGAELTSKLNDAGVDVKFGVRVNNLESLTDPYSGTLELSDGTTVIADLIIPAVGSHAVSDILARLPNINIEKSGRVKVDNYLRPSSFANVFAAGDVASGGDAMTIVAVGRQVPWLSKTFKALAAEQQLAEIKPYEPWKDGKSPLFLPLGPKKGNSFLVIGTFGNWITSAIKGKDLFISKYRKLFGLED</sequence>
<reference evidence="7 8" key="1">
    <citation type="submission" date="2018-06" db="EMBL/GenBank/DDBJ databases">
        <title>Genomic Encyclopedia of Type Strains, Phase III (KMG-III): the genomes of soil and plant-associated and newly described type strains.</title>
        <authorList>
            <person name="Whitman W."/>
        </authorList>
    </citation>
    <scope>NUCLEOTIDE SEQUENCE [LARGE SCALE GENOMIC DNA]</scope>
    <source>
        <strain evidence="7 8">CECT 5889</strain>
    </source>
</reference>
<dbReference type="OrthoDB" id="9800167at2"/>
<evidence type="ECO:0000256" key="1">
    <source>
        <dbReference type="ARBA" id="ARBA00006442"/>
    </source>
</evidence>
<evidence type="ECO:0000259" key="6">
    <source>
        <dbReference type="Pfam" id="PF07992"/>
    </source>
</evidence>
<feature type="domain" description="FAD/NAD(P)-binding" evidence="6">
    <location>
        <begin position="69"/>
        <end position="275"/>
    </location>
</feature>
<dbReference type="GO" id="GO:0050660">
    <property type="term" value="F:flavin adenine dinucleotide binding"/>
    <property type="evidence" value="ECO:0007669"/>
    <property type="project" value="TreeGrafter"/>
</dbReference>
<dbReference type="InterPro" id="IPR023753">
    <property type="entry name" value="FAD/NAD-binding_dom"/>
</dbReference>
<dbReference type="InterPro" id="IPR039648">
    <property type="entry name" value="DHPH_N"/>
</dbReference>
<dbReference type="GO" id="GO:0005737">
    <property type="term" value="C:cytoplasm"/>
    <property type="evidence" value="ECO:0007669"/>
    <property type="project" value="TreeGrafter"/>
</dbReference>
<dbReference type="Pfam" id="PF00070">
    <property type="entry name" value="Pyr_redox"/>
    <property type="match status" value="1"/>
</dbReference>
<evidence type="ECO:0000259" key="5">
    <source>
        <dbReference type="Pfam" id="PF00070"/>
    </source>
</evidence>
<dbReference type="EMBL" id="QJSU01000004">
    <property type="protein sequence ID" value="PYE39365.1"/>
    <property type="molecule type" value="Genomic_DNA"/>
</dbReference>
<evidence type="ECO:0000256" key="3">
    <source>
        <dbReference type="ARBA" id="ARBA00022827"/>
    </source>
</evidence>
<dbReference type="AlphaFoldDB" id="A0A2V4VKL3"/>
<evidence type="ECO:0000256" key="2">
    <source>
        <dbReference type="ARBA" id="ARBA00022630"/>
    </source>
</evidence>
<keyword evidence="2" id="KW-0285">Flavoprotein</keyword>
<dbReference type="Proteomes" id="UP000247746">
    <property type="component" value="Unassembled WGS sequence"/>
</dbReference>
<evidence type="ECO:0000313" key="8">
    <source>
        <dbReference type="Proteomes" id="UP000247746"/>
    </source>
</evidence>
<dbReference type="RefSeq" id="WP_110923019.1">
    <property type="nucleotide sequence ID" value="NZ_QJSU01000004.1"/>
</dbReference>
<dbReference type="Gene3D" id="3.50.50.100">
    <property type="match status" value="1"/>
</dbReference>
<gene>
    <name evidence="7" type="ORF">DFP82_104177</name>
</gene>
<evidence type="ECO:0000313" key="7">
    <source>
        <dbReference type="EMBL" id="PYE39365.1"/>
    </source>
</evidence>
<comment type="similarity">
    <text evidence="1">Belongs to the FAD-dependent oxidoreductase family.</text>
</comment>
<accession>A0A2V4VKL3</accession>
<keyword evidence="8" id="KW-1185">Reference proteome</keyword>
<keyword evidence="4" id="KW-0560">Oxidoreductase</keyword>
<dbReference type="GO" id="GO:0004174">
    <property type="term" value="F:electron-transferring-flavoprotein dehydrogenase activity"/>
    <property type="evidence" value="ECO:0007669"/>
    <property type="project" value="TreeGrafter"/>
</dbReference>
<dbReference type="PANTHER" id="PTHR43735">
    <property type="entry name" value="APOPTOSIS-INDUCING FACTOR 1"/>
    <property type="match status" value="1"/>
</dbReference>
<feature type="domain" description="Pyridine nucleotide-disulphide oxidoreductase N-terminal" evidence="5">
    <location>
        <begin position="4"/>
        <end position="47"/>
    </location>
</feature>
<protein>
    <submittedName>
        <fullName evidence="7">NADH dehydrogenase FAD-containing subunit</fullName>
    </submittedName>
</protein>
<dbReference type="InterPro" id="IPR036188">
    <property type="entry name" value="FAD/NAD-bd_sf"/>
</dbReference>